<keyword evidence="8" id="KW-0378">Hydrolase</keyword>
<dbReference type="Proteomes" id="UP001158576">
    <property type="component" value="Chromosome 1"/>
</dbReference>
<keyword evidence="9" id="KW-0460">Magnesium</keyword>
<name>A0ABN7SUW8_OIKDI</name>
<keyword evidence="15" id="KW-1185">Reference proteome</keyword>
<dbReference type="Gene3D" id="3.60.10.10">
    <property type="entry name" value="Endonuclease/exonuclease/phosphatase"/>
    <property type="match status" value="1"/>
</dbReference>
<gene>
    <name evidence="14" type="ORF">OKIOD_LOCUS11881</name>
</gene>
<protein>
    <recommendedName>
        <fullName evidence="4">Tyrosyl-DNA phosphodiesterase 2</fullName>
    </recommendedName>
    <alternativeName>
        <fullName evidence="12">5'-tyrosyl-DNA phosphodiesterase</fullName>
    </alternativeName>
</protein>
<evidence type="ECO:0000256" key="10">
    <source>
        <dbReference type="ARBA" id="ARBA00023204"/>
    </source>
</evidence>
<evidence type="ECO:0000313" key="14">
    <source>
        <dbReference type="EMBL" id="CAG5107038.1"/>
    </source>
</evidence>
<keyword evidence="11" id="KW-0539">Nucleus</keyword>
<evidence type="ECO:0000313" key="15">
    <source>
        <dbReference type="Proteomes" id="UP001158576"/>
    </source>
</evidence>
<proteinExistence type="predicted"/>
<evidence type="ECO:0000259" key="13">
    <source>
        <dbReference type="Pfam" id="PF03372"/>
    </source>
</evidence>
<sequence>MRFITWNVDGLDKEGLFERTLELIPILADFDVIFLQEVTDEVEEIIKSNMFDFYHYSGKSIREYFVMMLFRKTIVASEPVVNYKPFGNSQMGRGVLFSGVTTKCGQEILFMTTHLESMKEYGQARIEQLHHCFDFMNKTNADKVIFGGDLNARDAEIKSLPAPTLEKFKDAWERCGKDPNKKFTWDLLKNDNKSFGGGFKPRCSDSLTVRNL</sequence>
<evidence type="ECO:0000256" key="6">
    <source>
        <dbReference type="ARBA" id="ARBA00022723"/>
    </source>
</evidence>
<evidence type="ECO:0000256" key="2">
    <source>
        <dbReference type="ARBA" id="ARBA00001946"/>
    </source>
</evidence>
<dbReference type="PANTHER" id="PTHR15822:SF4">
    <property type="entry name" value="TYROSYL-DNA PHOSPHODIESTERASE 2"/>
    <property type="match status" value="1"/>
</dbReference>
<keyword evidence="7" id="KW-0227">DNA damage</keyword>
<dbReference type="InterPro" id="IPR005135">
    <property type="entry name" value="Endo/exonuclease/phosphatase"/>
</dbReference>
<comment type="subcellular location">
    <subcellularLocation>
        <location evidence="3">Nucleus</location>
        <location evidence="3">PML body</location>
    </subcellularLocation>
</comment>
<evidence type="ECO:0000256" key="9">
    <source>
        <dbReference type="ARBA" id="ARBA00022842"/>
    </source>
</evidence>
<keyword evidence="5" id="KW-0540">Nuclease</keyword>
<keyword evidence="6" id="KW-0479">Metal-binding</keyword>
<evidence type="ECO:0000256" key="1">
    <source>
        <dbReference type="ARBA" id="ARBA00001936"/>
    </source>
</evidence>
<evidence type="ECO:0000256" key="4">
    <source>
        <dbReference type="ARBA" id="ARBA00017870"/>
    </source>
</evidence>
<comment type="cofactor">
    <cofactor evidence="2">
        <name>Mg(2+)</name>
        <dbReference type="ChEBI" id="CHEBI:18420"/>
    </cofactor>
</comment>
<dbReference type="Pfam" id="PF03372">
    <property type="entry name" value="Exo_endo_phos"/>
    <property type="match status" value="1"/>
</dbReference>
<evidence type="ECO:0000256" key="8">
    <source>
        <dbReference type="ARBA" id="ARBA00022801"/>
    </source>
</evidence>
<dbReference type="PANTHER" id="PTHR15822">
    <property type="entry name" value="TRAF AND TNF RECEPTOR-ASSOCIATED PROTEIN"/>
    <property type="match status" value="1"/>
</dbReference>
<keyword evidence="10" id="KW-0234">DNA repair</keyword>
<dbReference type="CDD" id="cd09080">
    <property type="entry name" value="TDP2"/>
    <property type="match status" value="1"/>
</dbReference>
<reference evidence="14 15" key="1">
    <citation type="submission" date="2021-04" db="EMBL/GenBank/DDBJ databases">
        <authorList>
            <person name="Bliznina A."/>
        </authorList>
    </citation>
    <scope>NUCLEOTIDE SEQUENCE [LARGE SCALE GENOMIC DNA]</scope>
</reference>
<dbReference type="SUPFAM" id="SSF56219">
    <property type="entry name" value="DNase I-like"/>
    <property type="match status" value="1"/>
</dbReference>
<evidence type="ECO:0000256" key="5">
    <source>
        <dbReference type="ARBA" id="ARBA00022722"/>
    </source>
</evidence>
<evidence type="ECO:0000256" key="7">
    <source>
        <dbReference type="ARBA" id="ARBA00022763"/>
    </source>
</evidence>
<evidence type="ECO:0000256" key="12">
    <source>
        <dbReference type="ARBA" id="ARBA00031304"/>
    </source>
</evidence>
<dbReference type="EMBL" id="OU015566">
    <property type="protein sequence ID" value="CAG5107038.1"/>
    <property type="molecule type" value="Genomic_DNA"/>
</dbReference>
<feature type="domain" description="Endonuclease/exonuclease/phosphatase" evidence="13">
    <location>
        <begin position="4"/>
        <end position="155"/>
    </location>
</feature>
<dbReference type="InterPro" id="IPR051547">
    <property type="entry name" value="TDP2-like"/>
</dbReference>
<evidence type="ECO:0000256" key="3">
    <source>
        <dbReference type="ARBA" id="ARBA00004322"/>
    </source>
</evidence>
<accession>A0ABN7SUW8</accession>
<dbReference type="InterPro" id="IPR036691">
    <property type="entry name" value="Endo/exonu/phosph_ase_sf"/>
</dbReference>
<evidence type="ECO:0000256" key="11">
    <source>
        <dbReference type="ARBA" id="ARBA00023242"/>
    </source>
</evidence>
<comment type="cofactor">
    <cofactor evidence="1">
        <name>Mn(2+)</name>
        <dbReference type="ChEBI" id="CHEBI:29035"/>
    </cofactor>
</comment>
<organism evidence="14 15">
    <name type="scientific">Oikopleura dioica</name>
    <name type="common">Tunicate</name>
    <dbReference type="NCBI Taxonomy" id="34765"/>
    <lineage>
        <taxon>Eukaryota</taxon>
        <taxon>Metazoa</taxon>
        <taxon>Chordata</taxon>
        <taxon>Tunicata</taxon>
        <taxon>Appendicularia</taxon>
        <taxon>Copelata</taxon>
        <taxon>Oikopleuridae</taxon>
        <taxon>Oikopleura</taxon>
    </lineage>
</organism>